<evidence type="ECO:0000256" key="8">
    <source>
        <dbReference type="ARBA" id="ARBA00023008"/>
    </source>
</evidence>
<dbReference type="HAMAP" id="MF_00155">
    <property type="entry name" value="CtaG"/>
    <property type="match status" value="1"/>
</dbReference>
<evidence type="ECO:0000256" key="2">
    <source>
        <dbReference type="ARBA" id="ARBA00004382"/>
    </source>
</evidence>
<keyword evidence="10" id="KW-1003">Cell membrane</keyword>
<comment type="similarity">
    <text evidence="3 10">Belongs to the COX11/CtaG family.</text>
</comment>
<dbReference type="SUPFAM" id="SSF110111">
    <property type="entry name" value="Ctag/Cox11"/>
    <property type="match status" value="1"/>
</dbReference>
<dbReference type="Pfam" id="PF04442">
    <property type="entry name" value="CtaG_Cox11"/>
    <property type="match status" value="1"/>
</dbReference>
<dbReference type="Proteomes" id="UP001597237">
    <property type="component" value="Unassembled WGS sequence"/>
</dbReference>
<feature type="topological domain" description="Periplasmic" evidence="10">
    <location>
        <begin position="39"/>
        <end position="213"/>
    </location>
</feature>
<keyword evidence="13" id="KW-1185">Reference proteome</keyword>
<dbReference type="RefSeq" id="WP_377282804.1">
    <property type="nucleotide sequence ID" value="NZ_JBHRSI010000008.1"/>
</dbReference>
<evidence type="ECO:0000256" key="1">
    <source>
        <dbReference type="ARBA" id="ARBA00004007"/>
    </source>
</evidence>
<evidence type="ECO:0000256" key="11">
    <source>
        <dbReference type="SAM" id="MobiDB-lite"/>
    </source>
</evidence>
<proteinExistence type="inferred from homology"/>
<dbReference type="PANTHER" id="PTHR21320">
    <property type="entry name" value="CYTOCHROME C OXIDASE ASSEMBLY PROTEIN COX11-RELATED"/>
    <property type="match status" value="1"/>
</dbReference>
<keyword evidence="8 10" id="KW-0186">Copper</keyword>
<organism evidence="12 13">
    <name type="scientific">Phenylobacterium terrae</name>
    <dbReference type="NCBI Taxonomy" id="2665495"/>
    <lineage>
        <taxon>Bacteria</taxon>
        <taxon>Pseudomonadati</taxon>
        <taxon>Pseudomonadota</taxon>
        <taxon>Alphaproteobacteria</taxon>
        <taxon>Caulobacterales</taxon>
        <taxon>Caulobacteraceae</taxon>
        <taxon>Phenylobacterium</taxon>
    </lineage>
</organism>
<keyword evidence="6 10" id="KW-0735">Signal-anchor</keyword>
<protein>
    <recommendedName>
        <fullName evidence="4 10">Cytochrome c oxidase assembly protein CtaG</fullName>
    </recommendedName>
</protein>
<dbReference type="Gene3D" id="2.60.370.10">
    <property type="entry name" value="Ctag/Cox11"/>
    <property type="match status" value="1"/>
</dbReference>
<dbReference type="EMBL" id="JBHUEY010000001">
    <property type="protein sequence ID" value="MFD1784008.1"/>
    <property type="molecule type" value="Genomic_DNA"/>
</dbReference>
<name>A0ABW4N1T5_9CAUL</name>
<comment type="function">
    <text evidence="1 10">Exerts its effect at some terminal stage of cytochrome c oxidase synthesis, probably by being involved in the insertion of the copper B into subunit I.</text>
</comment>
<dbReference type="InterPro" id="IPR007533">
    <property type="entry name" value="Cyt_c_oxidase_assmbl_CtaG"/>
</dbReference>
<evidence type="ECO:0000256" key="4">
    <source>
        <dbReference type="ARBA" id="ARBA00015384"/>
    </source>
</evidence>
<evidence type="ECO:0000256" key="5">
    <source>
        <dbReference type="ARBA" id="ARBA00022692"/>
    </source>
</evidence>
<evidence type="ECO:0000256" key="6">
    <source>
        <dbReference type="ARBA" id="ARBA00022968"/>
    </source>
</evidence>
<keyword evidence="9 10" id="KW-0472">Membrane</keyword>
<evidence type="ECO:0000256" key="10">
    <source>
        <dbReference type="HAMAP-Rule" id="MF_00155"/>
    </source>
</evidence>
<accession>A0ABW4N1T5</accession>
<evidence type="ECO:0000256" key="7">
    <source>
        <dbReference type="ARBA" id="ARBA00022989"/>
    </source>
</evidence>
<keyword evidence="5 10" id="KW-0812">Transmembrane</keyword>
<evidence type="ECO:0000256" key="3">
    <source>
        <dbReference type="ARBA" id="ARBA00009620"/>
    </source>
</evidence>
<evidence type="ECO:0000256" key="9">
    <source>
        <dbReference type="ARBA" id="ARBA00023136"/>
    </source>
</evidence>
<feature type="region of interest" description="Disordered" evidence="11">
    <location>
        <begin position="190"/>
        <end position="213"/>
    </location>
</feature>
<dbReference type="PANTHER" id="PTHR21320:SF3">
    <property type="entry name" value="CYTOCHROME C OXIDASE ASSEMBLY PROTEIN COX11, MITOCHONDRIAL-RELATED"/>
    <property type="match status" value="1"/>
</dbReference>
<evidence type="ECO:0000313" key="13">
    <source>
        <dbReference type="Proteomes" id="UP001597237"/>
    </source>
</evidence>
<keyword evidence="7 10" id="KW-1133">Transmembrane helix</keyword>
<comment type="caution">
    <text evidence="12">The sequence shown here is derived from an EMBL/GenBank/DDBJ whole genome shotgun (WGS) entry which is preliminary data.</text>
</comment>
<sequence>MSSTGPSSLSDAARRRNRKVAAACLGGLALMVGAAYAAVPAYRAFCQLTGFDGTVRKAEAAPTRVLDQTLLIHFDTNVRGDLPWEFEAEQVSQTLRIGETGTAFFKVTNTSDRPITGRATYNVVPEQAGPYFRKLECFCFSDQTIQPGQTVEFPMIYFVDPEYAEDFETRGKGEITLSYSYFPSPPAAKGSKTAQLQQVGPASPLGGSADAGL</sequence>
<dbReference type="InterPro" id="IPR023471">
    <property type="entry name" value="CtaG/Cox11_dom_sf"/>
</dbReference>
<evidence type="ECO:0000313" key="12">
    <source>
        <dbReference type="EMBL" id="MFD1784008.1"/>
    </source>
</evidence>
<dbReference type="NCBIfam" id="NF003465">
    <property type="entry name" value="PRK05089.1"/>
    <property type="match status" value="1"/>
</dbReference>
<gene>
    <name evidence="10" type="primary">ctaG</name>
    <name evidence="12" type="ORF">ACFSC0_11435</name>
</gene>
<reference evidence="13" key="1">
    <citation type="journal article" date="2019" name="Int. J. Syst. Evol. Microbiol.">
        <title>The Global Catalogue of Microorganisms (GCM) 10K type strain sequencing project: providing services to taxonomists for standard genome sequencing and annotation.</title>
        <authorList>
            <consortium name="The Broad Institute Genomics Platform"/>
            <consortium name="The Broad Institute Genome Sequencing Center for Infectious Disease"/>
            <person name="Wu L."/>
            <person name="Ma J."/>
        </authorList>
    </citation>
    <scope>NUCLEOTIDE SEQUENCE [LARGE SCALE GENOMIC DNA]</scope>
    <source>
        <strain evidence="13">DFY28</strain>
    </source>
</reference>
<dbReference type="PIRSF" id="PIRSF005413">
    <property type="entry name" value="COX11"/>
    <property type="match status" value="1"/>
</dbReference>
<feature type="topological domain" description="Cytoplasmic" evidence="10">
    <location>
        <begin position="1"/>
        <end position="15"/>
    </location>
</feature>
<keyword evidence="10" id="KW-0997">Cell inner membrane</keyword>
<comment type="subcellular location">
    <subcellularLocation>
        <location evidence="2 10">Cell inner membrane</location>
        <topology evidence="2 10">Single-pass type II membrane protein</topology>
        <orientation evidence="2 10">Periplasmic side</orientation>
    </subcellularLocation>
</comment>